<dbReference type="Proteomes" id="UP000789366">
    <property type="component" value="Unassembled WGS sequence"/>
</dbReference>
<sequence length="80" mass="9118">KHHQVFDTLKNHLISDSILQHLDFSQPFYLHTDASSSELGAVLSQLNNDHKEYIIAYTNRSLNDAEQNYSTTNLECLAVV</sequence>
<comment type="caution">
    <text evidence="1">The sequence shown here is derived from an EMBL/GenBank/DDBJ whole genome shotgun (WGS) entry which is preliminary data.</text>
</comment>
<evidence type="ECO:0000313" key="2">
    <source>
        <dbReference type="Proteomes" id="UP000789366"/>
    </source>
</evidence>
<feature type="non-terminal residue" evidence="1">
    <location>
        <position position="1"/>
    </location>
</feature>
<organism evidence="1 2">
    <name type="scientific">Cetraspora pellucida</name>
    <dbReference type="NCBI Taxonomy" id="1433469"/>
    <lineage>
        <taxon>Eukaryota</taxon>
        <taxon>Fungi</taxon>
        <taxon>Fungi incertae sedis</taxon>
        <taxon>Mucoromycota</taxon>
        <taxon>Glomeromycotina</taxon>
        <taxon>Glomeromycetes</taxon>
        <taxon>Diversisporales</taxon>
        <taxon>Gigasporaceae</taxon>
        <taxon>Cetraspora</taxon>
    </lineage>
</organism>
<proteinExistence type="predicted"/>
<accession>A0ACA9PAX2</accession>
<name>A0ACA9PAX2_9GLOM</name>
<keyword evidence="2" id="KW-1185">Reference proteome</keyword>
<gene>
    <name evidence="1" type="ORF">SPELUC_LOCUS10902</name>
</gene>
<protein>
    <submittedName>
        <fullName evidence="1">6405_t:CDS:1</fullName>
    </submittedName>
</protein>
<reference evidence="1" key="1">
    <citation type="submission" date="2021-06" db="EMBL/GenBank/DDBJ databases">
        <authorList>
            <person name="Kallberg Y."/>
            <person name="Tangrot J."/>
            <person name="Rosling A."/>
        </authorList>
    </citation>
    <scope>NUCLEOTIDE SEQUENCE</scope>
    <source>
        <strain evidence="1">28 12/20/2015</strain>
    </source>
</reference>
<dbReference type="EMBL" id="CAJVPW010021536">
    <property type="protein sequence ID" value="CAG8693836.1"/>
    <property type="molecule type" value="Genomic_DNA"/>
</dbReference>
<evidence type="ECO:0000313" key="1">
    <source>
        <dbReference type="EMBL" id="CAG8693836.1"/>
    </source>
</evidence>